<keyword evidence="4" id="KW-1185">Reference proteome</keyword>
<dbReference type="AlphaFoldDB" id="K9VUC4"/>
<protein>
    <submittedName>
        <fullName evidence="3">Uncharacterized protein</fullName>
    </submittedName>
</protein>
<keyword evidence="2" id="KW-0732">Signal</keyword>
<name>K9VUC4_9CYAN</name>
<evidence type="ECO:0000313" key="4">
    <source>
        <dbReference type="Proteomes" id="UP000010472"/>
    </source>
</evidence>
<feature type="compositionally biased region" description="Polar residues" evidence="1">
    <location>
        <begin position="28"/>
        <end position="47"/>
    </location>
</feature>
<accession>K9VUC4</accession>
<dbReference type="Proteomes" id="UP000010472">
    <property type="component" value="Chromosome"/>
</dbReference>
<feature type="region of interest" description="Disordered" evidence="1">
    <location>
        <begin position="28"/>
        <end position="76"/>
    </location>
</feature>
<dbReference type="eggNOG" id="ENOG5031P1S">
    <property type="taxonomic scope" value="Bacteria"/>
</dbReference>
<feature type="signal peptide" evidence="2">
    <location>
        <begin position="1"/>
        <end position="22"/>
    </location>
</feature>
<dbReference type="HOGENOM" id="CLU_080103_0_0_3"/>
<gene>
    <name evidence="3" type="ORF">Cri9333_0062</name>
</gene>
<reference evidence="3 4" key="1">
    <citation type="submission" date="2012-06" db="EMBL/GenBank/DDBJ databases">
        <title>Finished chromosome of genome of Crinalium epipsammum PCC 9333.</title>
        <authorList>
            <consortium name="US DOE Joint Genome Institute"/>
            <person name="Gugger M."/>
            <person name="Coursin T."/>
            <person name="Rippka R."/>
            <person name="Tandeau De Marsac N."/>
            <person name="Huntemann M."/>
            <person name="Wei C.-L."/>
            <person name="Han J."/>
            <person name="Detter J.C."/>
            <person name="Han C."/>
            <person name="Tapia R."/>
            <person name="Davenport K."/>
            <person name="Daligault H."/>
            <person name="Erkkila T."/>
            <person name="Gu W."/>
            <person name="Munk A.C.C."/>
            <person name="Teshima H."/>
            <person name="Xu Y."/>
            <person name="Chain P."/>
            <person name="Chen A."/>
            <person name="Krypides N."/>
            <person name="Mavromatis K."/>
            <person name="Markowitz V."/>
            <person name="Szeto E."/>
            <person name="Ivanova N."/>
            <person name="Mikhailova N."/>
            <person name="Ovchinnikova G."/>
            <person name="Pagani I."/>
            <person name="Pati A."/>
            <person name="Goodwin L."/>
            <person name="Peters L."/>
            <person name="Pitluck S."/>
            <person name="Woyke T."/>
            <person name="Kerfeld C."/>
        </authorList>
    </citation>
    <scope>NUCLEOTIDE SEQUENCE [LARGE SCALE GENOMIC DNA]</scope>
    <source>
        <strain evidence="3 4">PCC 9333</strain>
    </source>
</reference>
<dbReference type="EMBL" id="CP003620">
    <property type="protein sequence ID" value="AFZ11062.1"/>
    <property type="molecule type" value="Genomic_DNA"/>
</dbReference>
<dbReference type="RefSeq" id="WP_015201206.1">
    <property type="nucleotide sequence ID" value="NC_019753.1"/>
</dbReference>
<proteinExistence type="predicted"/>
<dbReference type="KEGG" id="cep:Cri9333_0062"/>
<evidence type="ECO:0000256" key="1">
    <source>
        <dbReference type="SAM" id="MobiDB-lite"/>
    </source>
</evidence>
<evidence type="ECO:0000313" key="3">
    <source>
        <dbReference type="EMBL" id="AFZ11062.1"/>
    </source>
</evidence>
<organism evidence="3 4">
    <name type="scientific">Crinalium epipsammum PCC 9333</name>
    <dbReference type="NCBI Taxonomy" id="1173022"/>
    <lineage>
        <taxon>Bacteria</taxon>
        <taxon>Bacillati</taxon>
        <taxon>Cyanobacteriota</taxon>
        <taxon>Cyanophyceae</taxon>
        <taxon>Gomontiellales</taxon>
        <taxon>Gomontiellaceae</taxon>
        <taxon>Crinalium</taxon>
    </lineage>
</organism>
<sequence length="256" mass="27474">MMNSQSLLSGYLLLMLSLIGCSEQNSSITTPTPVGNSRTSQRIQQNASSSPSSISKTEKPKSVASSVNANPTRITPNTTVVSQTKKISARGIGAAKLGMTYGQLKKVLGGSAEFKIKSPFMVDLDAIAVISSGKVQYYILYPAGTTFKNSQAIESIFTDNPDYQTAQKIGVGTPIKQAEVIYGDATLFYNTASESREYIKFANQPVENISFRPDATNNQQFAGIYSSASGEHHETQQYQPSSLIGSVGIDCRGNCP</sequence>
<feature type="compositionally biased region" description="Polar residues" evidence="1">
    <location>
        <begin position="63"/>
        <end position="76"/>
    </location>
</feature>
<evidence type="ECO:0000256" key="2">
    <source>
        <dbReference type="SAM" id="SignalP"/>
    </source>
</evidence>
<feature type="chain" id="PRO_5003937200" evidence="2">
    <location>
        <begin position="23"/>
        <end position="256"/>
    </location>
</feature>